<feature type="transmembrane region" description="Helical" evidence="5">
    <location>
        <begin position="56"/>
        <end position="75"/>
    </location>
</feature>
<protein>
    <submittedName>
        <fullName evidence="6">Bile acid:sodium symporter family protein</fullName>
    </submittedName>
</protein>
<organism evidence="6 7">
    <name type="scientific">Ulvibacterium marinum</name>
    <dbReference type="NCBI Taxonomy" id="2419782"/>
    <lineage>
        <taxon>Bacteria</taxon>
        <taxon>Pseudomonadati</taxon>
        <taxon>Bacteroidota</taxon>
        <taxon>Flavobacteriia</taxon>
        <taxon>Flavobacteriales</taxon>
        <taxon>Flavobacteriaceae</taxon>
        <taxon>Ulvibacterium</taxon>
    </lineage>
</organism>
<evidence type="ECO:0000313" key="7">
    <source>
        <dbReference type="Proteomes" id="UP000276603"/>
    </source>
</evidence>
<dbReference type="Pfam" id="PF01758">
    <property type="entry name" value="SBF"/>
    <property type="match status" value="1"/>
</dbReference>
<dbReference type="PANTHER" id="PTHR10361">
    <property type="entry name" value="SODIUM-BILE ACID COTRANSPORTER"/>
    <property type="match status" value="1"/>
</dbReference>
<feature type="transmembrane region" description="Helical" evidence="5">
    <location>
        <begin position="267"/>
        <end position="290"/>
    </location>
</feature>
<keyword evidence="7" id="KW-1185">Reference proteome</keyword>
<sequence>MKKRTSIILFVAAMVFLLATIILLTMGMGDRTGPSLILFLLLLALSARGHHFFKGFSFTILIFAAVSYAMFYPGYLRQIGDFQMKSLIVPLLQVIMFGMGTAMSIKDFWGVVKMPKGVLVGVVCQFTIMPLLGLGLATIFGFPPEIAAGVVLIGSSPSGLASNVMSYLAKANVALSVTLTAVSTLLAPLMTPLLMETFAGQFVPIDFWGMMLSILKIVIVPIIVGLLFNHFFHGKAQWLDKAMPIVSMGGIALIIMIITAAGRDNLLTIGLLLVVAAIIHNAAGYFLGYWGCRLFKMDERDCRTIALEVGMQNGGLASGIALEMGKVATVGLAPAVFGPWMNISGSSLATYWRDKDASKETKKPLEEIQIDTKIDTDELD</sequence>
<reference evidence="6 7" key="1">
    <citation type="submission" date="2018-10" db="EMBL/GenBank/DDBJ databases">
        <title>Ulvibacterium marinum gen. nov., sp. nov., a novel marine bacterium of the family Flavobacteriaceae, isolated from a culture of the green alga Ulva prolifera.</title>
        <authorList>
            <person name="Zhang Z."/>
        </authorList>
    </citation>
    <scope>NUCLEOTIDE SEQUENCE [LARGE SCALE GENOMIC DNA]</scope>
    <source>
        <strain evidence="6 7">CCMM003</strain>
    </source>
</reference>
<feature type="transmembrane region" description="Helical" evidence="5">
    <location>
        <begin position="242"/>
        <end position="261"/>
    </location>
</feature>
<dbReference type="Gene3D" id="1.20.1530.20">
    <property type="match status" value="1"/>
</dbReference>
<evidence type="ECO:0000313" key="6">
    <source>
        <dbReference type="EMBL" id="RKN82484.1"/>
    </source>
</evidence>
<accession>A0A3B0CDA6</accession>
<comment type="caution">
    <text evidence="6">The sequence shown here is derived from an EMBL/GenBank/DDBJ whole genome shotgun (WGS) entry which is preliminary data.</text>
</comment>
<evidence type="ECO:0000256" key="1">
    <source>
        <dbReference type="ARBA" id="ARBA00004141"/>
    </source>
</evidence>
<feature type="transmembrane region" description="Helical" evidence="5">
    <location>
        <begin position="117"/>
        <end position="140"/>
    </location>
</feature>
<dbReference type="RefSeq" id="WP_120709675.1">
    <property type="nucleotide sequence ID" value="NZ_RBCJ01000001.1"/>
</dbReference>
<keyword evidence="4 5" id="KW-0472">Membrane</keyword>
<evidence type="ECO:0000256" key="4">
    <source>
        <dbReference type="ARBA" id="ARBA00023136"/>
    </source>
</evidence>
<dbReference type="GO" id="GO:0016020">
    <property type="term" value="C:membrane"/>
    <property type="evidence" value="ECO:0007669"/>
    <property type="project" value="UniProtKB-SubCell"/>
</dbReference>
<feature type="transmembrane region" description="Helical" evidence="5">
    <location>
        <begin position="87"/>
        <end position="105"/>
    </location>
</feature>
<gene>
    <name evidence="6" type="ORF">D7Z94_01125</name>
</gene>
<dbReference type="OrthoDB" id="9806785at2"/>
<feature type="transmembrane region" description="Helical" evidence="5">
    <location>
        <begin position="173"/>
        <end position="195"/>
    </location>
</feature>
<name>A0A3B0CDA6_9FLAO</name>
<feature type="transmembrane region" description="Helical" evidence="5">
    <location>
        <begin position="146"/>
        <end position="166"/>
    </location>
</feature>
<proteinExistence type="predicted"/>
<dbReference type="InterPro" id="IPR002657">
    <property type="entry name" value="BilAc:Na_symport/Acr3"/>
</dbReference>
<comment type="subcellular location">
    <subcellularLocation>
        <location evidence="1">Membrane</location>
        <topology evidence="1">Multi-pass membrane protein</topology>
    </subcellularLocation>
</comment>
<evidence type="ECO:0000256" key="3">
    <source>
        <dbReference type="ARBA" id="ARBA00022989"/>
    </source>
</evidence>
<dbReference type="InterPro" id="IPR004710">
    <property type="entry name" value="Bilac:Na_transpt"/>
</dbReference>
<keyword evidence="2 5" id="KW-0812">Transmembrane</keyword>
<evidence type="ECO:0000256" key="2">
    <source>
        <dbReference type="ARBA" id="ARBA00022692"/>
    </source>
</evidence>
<feature type="transmembrane region" description="Helical" evidence="5">
    <location>
        <begin position="207"/>
        <end position="230"/>
    </location>
</feature>
<dbReference type="AlphaFoldDB" id="A0A3B0CDA6"/>
<feature type="transmembrane region" description="Helical" evidence="5">
    <location>
        <begin position="32"/>
        <end position="49"/>
    </location>
</feature>
<keyword evidence="3 5" id="KW-1133">Transmembrane helix</keyword>
<dbReference type="InterPro" id="IPR038770">
    <property type="entry name" value="Na+/solute_symporter_sf"/>
</dbReference>
<evidence type="ECO:0000256" key="5">
    <source>
        <dbReference type="SAM" id="Phobius"/>
    </source>
</evidence>
<dbReference type="Proteomes" id="UP000276603">
    <property type="component" value="Unassembled WGS sequence"/>
</dbReference>
<feature type="transmembrane region" description="Helical" evidence="5">
    <location>
        <begin position="7"/>
        <end position="26"/>
    </location>
</feature>
<dbReference type="EMBL" id="RBCJ01000001">
    <property type="protein sequence ID" value="RKN82484.1"/>
    <property type="molecule type" value="Genomic_DNA"/>
</dbReference>
<dbReference type="PANTHER" id="PTHR10361:SF28">
    <property type="entry name" value="P3 PROTEIN-RELATED"/>
    <property type="match status" value="1"/>
</dbReference>